<dbReference type="EMBL" id="UYRT01000324">
    <property type="protein sequence ID" value="VDK28003.1"/>
    <property type="molecule type" value="Genomic_DNA"/>
</dbReference>
<evidence type="ECO:0000256" key="1">
    <source>
        <dbReference type="SAM" id="MobiDB-lite"/>
    </source>
</evidence>
<evidence type="ECO:0000313" key="2">
    <source>
        <dbReference type="EMBL" id="VDK28003.1"/>
    </source>
</evidence>
<feature type="region of interest" description="Disordered" evidence="1">
    <location>
        <begin position="92"/>
        <end position="129"/>
    </location>
</feature>
<name>A0A183CV95_9BILA</name>
<dbReference type="AlphaFoldDB" id="A0A183CV95"/>
<keyword evidence="3" id="KW-1185">Reference proteome</keyword>
<evidence type="ECO:0000313" key="4">
    <source>
        <dbReference type="WBParaSite" id="GPUH_0000038501-mRNA-1"/>
    </source>
</evidence>
<reference evidence="2 3" key="2">
    <citation type="submission" date="2018-11" db="EMBL/GenBank/DDBJ databases">
        <authorList>
            <consortium name="Pathogen Informatics"/>
        </authorList>
    </citation>
    <scope>NUCLEOTIDE SEQUENCE [LARGE SCALE GENOMIC DNA]</scope>
</reference>
<gene>
    <name evidence="2" type="ORF">GPUH_LOCUS386</name>
</gene>
<organism evidence="4">
    <name type="scientific">Gongylonema pulchrum</name>
    <dbReference type="NCBI Taxonomy" id="637853"/>
    <lineage>
        <taxon>Eukaryota</taxon>
        <taxon>Metazoa</taxon>
        <taxon>Ecdysozoa</taxon>
        <taxon>Nematoda</taxon>
        <taxon>Chromadorea</taxon>
        <taxon>Rhabditida</taxon>
        <taxon>Spirurina</taxon>
        <taxon>Spiruromorpha</taxon>
        <taxon>Spiruroidea</taxon>
        <taxon>Gongylonematidae</taxon>
        <taxon>Gongylonema</taxon>
    </lineage>
</organism>
<protein>
    <submittedName>
        <fullName evidence="2 4">Uncharacterized protein</fullName>
    </submittedName>
</protein>
<feature type="compositionally biased region" description="Low complexity" evidence="1">
    <location>
        <begin position="183"/>
        <end position="203"/>
    </location>
</feature>
<proteinExistence type="predicted"/>
<sequence length="325" mass="35228">MNNGYLHQSKLLTYSELRVKWMPTVLLLEVLPAHAQVERTCPAAVNEQRGKSITAERLQQQQQQAECTTASSVPHAFRFVVRQQPTTLRDVACQCGGNDSEHADDDNDGDSGDSEGDSGDEENDGLLASCGPSANLPFKISTACKRPVVTFRSPLSRMKLLNELETEAAPLLAGTFADTPLTTLISSSSPPSSSTSPPASTTTRAVANTVSRERSVGFSGLLQPKKHAYSIAPVVGEYAVVPSSCYDLIEPVVRVRRLALPRSASDSKMSTKTRRQPKLVFATTRARGSRCTATDELGRLTADIAAENPDMIHFQQVLNAWITKK</sequence>
<feature type="compositionally biased region" description="Acidic residues" evidence="1">
    <location>
        <begin position="102"/>
        <end position="124"/>
    </location>
</feature>
<reference evidence="4" key="1">
    <citation type="submission" date="2016-06" db="UniProtKB">
        <authorList>
            <consortium name="WormBaseParasite"/>
        </authorList>
    </citation>
    <scope>IDENTIFICATION</scope>
</reference>
<evidence type="ECO:0000313" key="3">
    <source>
        <dbReference type="Proteomes" id="UP000271098"/>
    </source>
</evidence>
<feature type="region of interest" description="Disordered" evidence="1">
    <location>
        <begin position="183"/>
        <end position="206"/>
    </location>
</feature>
<dbReference type="Proteomes" id="UP000271098">
    <property type="component" value="Unassembled WGS sequence"/>
</dbReference>
<accession>A0A183CV95</accession>
<dbReference type="WBParaSite" id="GPUH_0000038501-mRNA-1">
    <property type="protein sequence ID" value="GPUH_0000038501-mRNA-1"/>
    <property type="gene ID" value="GPUH_0000038501"/>
</dbReference>
<dbReference type="OrthoDB" id="5871299at2759"/>